<protein>
    <recommendedName>
        <fullName evidence="17">Secologanin synthase</fullName>
    </recommendedName>
</protein>
<evidence type="ECO:0000256" key="14">
    <source>
        <dbReference type="SAM" id="Phobius"/>
    </source>
</evidence>
<dbReference type="PRINTS" id="PR00385">
    <property type="entry name" value="P450"/>
</dbReference>
<dbReference type="GO" id="GO:0004497">
    <property type="term" value="F:monooxygenase activity"/>
    <property type="evidence" value="ECO:0007669"/>
    <property type="project" value="UniProtKB-KW"/>
</dbReference>
<evidence type="ECO:0000256" key="5">
    <source>
        <dbReference type="ARBA" id="ARBA00022692"/>
    </source>
</evidence>
<proteinExistence type="inferred from homology"/>
<keyword evidence="10 13" id="KW-0503">Monooxygenase</keyword>
<keyword evidence="9 12" id="KW-0408">Iron</keyword>
<name>A0A452XBX7_AEGTS</name>
<dbReference type="GO" id="GO:0016705">
    <property type="term" value="F:oxidoreductase activity, acting on paired donors, with incorporation or reduction of molecular oxygen"/>
    <property type="evidence" value="ECO:0007669"/>
    <property type="project" value="InterPro"/>
</dbReference>
<evidence type="ECO:0000313" key="15">
    <source>
        <dbReference type="EnsemblPlants" id="AET0Gv20017200.3"/>
    </source>
</evidence>
<evidence type="ECO:0000256" key="9">
    <source>
        <dbReference type="ARBA" id="ARBA00023004"/>
    </source>
</evidence>
<accession>A0A452XBX7</accession>
<dbReference type="Gene3D" id="1.10.630.10">
    <property type="entry name" value="Cytochrome P450"/>
    <property type="match status" value="2"/>
</dbReference>
<evidence type="ECO:0000256" key="11">
    <source>
        <dbReference type="ARBA" id="ARBA00023136"/>
    </source>
</evidence>
<comment type="similarity">
    <text evidence="3 13">Belongs to the cytochrome P450 family.</text>
</comment>
<evidence type="ECO:0000256" key="1">
    <source>
        <dbReference type="ARBA" id="ARBA00001971"/>
    </source>
</evidence>
<reference evidence="15" key="3">
    <citation type="submission" date="2019-03" db="UniProtKB">
        <authorList>
            <consortium name="EnsemblPlants"/>
        </authorList>
    </citation>
    <scope>IDENTIFICATION</scope>
</reference>
<comment type="cofactor">
    <cofactor evidence="1 12">
        <name>heme</name>
        <dbReference type="ChEBI" id="CHEBI:30413"/>
    </cofactor>
</comment>
<dbReference type="InterPro" id="IPR001128">
    <property type="entry name" value="Cyt_P450"/>
</dbReference>
<keyword evidence="11 14" id="KW-0472">Membrane</keyword>
<evidence type="ECO:0000256" key="13">
    <source>
        <dbReference type="RuleBase" id="RU000461"/>
    </source>
</evidence>
<keyword evidence="16" id="KW-1185">Reference proteome</keyword>
<dbReference type="InterPro" id="IPR050665">
    <property type="entry name" value="Cytochrome_P450_Monooxygen"/>
</dbReference>
<dbReference type="PRINTS" id="PR00464">
    <property type="entry name" value="EP450II"/>
</dbReference>
<reference evidence="16" key="1">
    <citation type="journal article" date="2014" name="Science">
        <title>Ancient hybridizations among the ancestral genomes of bread wheat.</title>
        <authorList>
            <consortium name="International Wheat Genome Sequencing Consortium,"/>
            <person name="Marcussen T."/>
            <person name="Sandve S.R."/>
            <person name="Heier L."/>
            <person name="Spannagl M."/>
            <person name="Pfeifer M."/>
            <person name="Jakobsen K.S."/>
            <person name="Wulff B.B."/>
            <person name="Steuernagel B."/>
            <person name="Mayer K.F."/>
            <person name="Olsen O.A."/>
        </authorList>
    </citation>
    <scope>NUCLEOTIDE SEQUENCE [LARGE SCALE GENOMIC DNA]</scope>
    <source>
        <strain evidence="16">cv. AL8/78</strain>
    </source>
</reference>
<dbReference type="PANTHER" id="PTHR24282:SF181">
    <property type="entry name" value="CYTOCHROME P450 CYP72A123"/>
    <property type="match status" value="1"/>
</dbReference>
<evidence type="ECO:0000256" key="7">
    <source>
        <dbReference type="ARBA" id="ARBA00022989"/>
    </source>
</evidence>
<keyword evidence="4 12" id="KW-0349">Heme</keyword>
<keyword evidence="7 14" id="KW-1133">Transmembrane helix</keyword>
<keyword evidence="5 14" id="KW-0812">Transmembrane</keyword>
<comment type="subcellular location">
    <subcellularLocation>
        <location evidence="2">Membrane</location>
    </subcellularLocation>
</comment>
<evidence type="ECO:0000256" key="12">
    <source>
        <dbReference type="PIRSR" id="PIRSR602402-1"/>
    </source>
</evidence>
<dbReference type="GO" id="GO:0005506">
    <property type="term" value="F:iron ion binding"/>
    <property type="evidence" value="ECO:0007669"/>
    <property type="project" value="InterPro"/>
</dbReference>
<dbReference type="AlphaFoldDB" id="A0A452XBX7"/>
<dbReference type="Proteomes" id="UP000015105">
    <property type="component" value="Unassembled WGS sequence"/>
</dbReference>
<evidence type="ECO:0000256" key="8">
    <source>
        <dbReference type="ARBA" id="ARBA00023002"/>
    </source>
</evidence>
<dbReference type="InterPro" id="IPR017972">
    <property type="entry name" value="Cyt_P450_CS"/>
</dbReference>
<organism evidence="15 16">
    <name type="scientific">Aegilops tauschii subsp. strangulata</name>
    <name type="common">Goatgrass</name>
    <dbReference type="NCBI Taxonomy" id="200361"/>
    <lineage>
        <taxon>Eukaryota</taxon>
        <taxon>Viridiplantae</taxon>
        <taxon>Streptophyta</taxon>
        <taxon>Embryophyta</taxon>
        <taxon>Tracheophyta</taxon>
        <taxon>Spermatophyta</taxon>
        <taxon>Magnoliopsida</taxon>
        <taxon>Liliopsida</taxon>
        <taxon>Poales</taxon>
        <taxon>Poaceae</taxon>
        <taxon>BOP clade</taxon>
        <taxon>Pooideae</taxon>
        <taxon>Triticodae</taxon>
        <taxon>Triticeae</taxon>
        <taxon>Triticinae</taxon>
        <taxon>Aegilops</taxon>
    </lineage>
</organism>
<dbReference type="Gramene" id="AET0Gv20017200.3">
    <property type="protein sequence ID" value="AET0Gv20017200.3"/>
    <property type="gene ID" value="AET0Gv20017200"/>
</dbReference>
<dbReference type="InterPro" id="IPR036396">
    <property type="entry name" value="Cyt_P450_sf"/>
</dbReference>
<evidence type="ECO:0000256" key="4">
    <source>
        <dbReference type="ARBA" id="ARBA00022617"/>
    </source>
</evidence>
<keyword evidence="8 13" id="KW-0560">Oxidoreductase</keyword>
<keyword evidence="6 12" id="KW-0479">Metal-binding</keyword>
<evidence type="ECO:0000256" key="10">
    <source>
        <dbReference type="ARBA" id="ARBA00023033"/>
    </source>
</evidence>
<evidence type="ECO:0000256" key="2">
    <source>
        <dbReference type="ARBA" id="ARBA00004370"/>
    </source>
</evidence>
<dbReference type="PROSITE" id="PS00086">
    <property type="entry name" value="CYTOCHROME_P450"/>
    <property type="match status" value="1"/>
</dbReference>
<reference evidence="16" key="2">
    <citation type="journal article" date="2017" name="Nat. Plants">
        <title>The Aegilops tauschii genome reveals multiple impacts of transposons.</title>
        <authorList>
            <person name="Zhao G."/>
            <person name="Zou C."/>
            <person name="Li K."/>
            <person name="Wang K."/>
            <person name="Li T."/>
            <person name="Gao L."/>
            <person name="Zhang X."/>
            <person name="Wang H."/>
            <person name="Yang Z."/>
            <person name="Liu X."/>
            <person name="Jiang W."/>
            <person name="Mao L."/>
            <person name="Kong X."/>
            <person name="Jiao Y."/>
            <person name="Jia J."/>
        </authorList>
    </citation>
    <scope>NUCLEOTIDE SEQUENCE [LARGE SCALE GENOMIC DNA]</scope>
    <source>
        <strain evidence="16">cv. AL8/78</strain>
    </source>
</reference>
<dbReference type="Pfam" id="PF00067">
    <property type="entry name" value="p450"/>
    <property type="match status" value="1"/>
</dbReference>
<dbReference type="InterPro" id="IPR002402">
    <property type="entry name" value="Cyt_P450_E_grp-II"/>
</dbReference>
<dbReference type="GO" id="GO:0016020">
    <property type="term" value="C:membrane"/>
    <property type="evidence" value="ECO:0007669"/>
    <property type="project" value="UniProtKB-SubCell"/>
</dbReference>
<feature type="binding site" description="axial binding residue" evidence="12">
    <location>
        <position position="419"/>
    </location>
    <ligand>
        <name>heme</name>
        <dbReference type="ChEBI" id="CHEBI:30413"/>
    </ligand>
    <ligandPart>
        <name>Fe</name>
        <dbReference type="ChEBI" id="CHEBI:18248"/>
    </ligandPart>
</feature>
<evidence type="ECO:0000256" key="6">
    <source>
        <dbReference type="ARBA" id="ARBA00022723"/>
    </source>
</evidence>
<dbReference type="SUPFAM" id="SSF48264">
    <property type="entry name" value="Cytochrome P450"/>
    <property type="match status" value="1"/>
</dbReference>
<feature type="transmembrane region" description="Helical" evidence="14">
    <location>
        <begin position="14"/>
        <end position="36"/>
    </location>
</feature>
<evidence type="ECO:0008006" key="17">
    <source>
        <dbReference type="Google" id="ProtNLM"/>
    </source>
</evidence>
<sequence>MNLESVLSPAALPWSYLACGLLSLALLVLWPTTRLLEQLWWRPRRLERALRAQGLRGTSYSFLLGDMSDYGRQNKEAWSKPLPLRCHDIGAHVMPFLYRTVQEHGKQCISWFGPVPKVSITDPNLVREVMSNKFGHIQKVKFPALSKLLAVGVATHEGEKWVKHRRILNPAFHVEKLKDLQIMLPAFSLCCEELVNKWTQSLGPDGSCEVDVSLELQSLTGDVISRTAFGSSYLEGRRIFQLQSEQVGRFMAAIHKIMIPGYMSFPTKNNRRMRQINNEIESILRGLIGKRMQAMQGESTNDDLLGLLLESNKTDMNENGQSIPGMSIEEVTMILYEVLRLYPPASAFTRQTYKEIEIGGVTYPPGVIFEMSVLHIHHDKDIWGDDVHQFRPDRFAEGISKASKEPGAFFPFGWGPRICIGQNFALLEAKMALCMILRRFEFELAPSYTHAPHTVMMLRPMHGAQIKLQAT</sequence>
<dbReference type="GO" id="GO:0006629">
    <property type="term" value="P:lipid metabolic process"/>
    <property type="evidence" value="ECO:0007669"/>
    <property type="project" value="UniProtKB-ARBA"/>
</dbReference>
<dbReference type="PANTHER" id="PTHR24282">
    <property type="entry name" value="CYTOCHROME P450 FAMILY MEMBER"/>
    <property type="match status" value="1"/>
</dbReference>
<dbReference type="EnsemblPlants" id="AET0Gv20017200.3">
    <property type="protein sequence ID" value="AET0Gv20017200.3"/>
    <property type="gene ID" value="AET0Gv20017200"/>
</dbReference>
<evidence type="ECO:0000313" key="16">
    <source>
        <dbReference type="Proteomes" id="UP000015105"/>
    </source>
</evidence>
<dbReference type="GO" id="GO:0020037">
    <property type="term" value="F:heme binding"/>
    <property type="evidence" value="ECO:0007669"/>
    <property type="project" value="InterPro"/>
</dbReference>
<evidence type="ECO:0000256" key="3">
    <source>
        <dbReference type="ARBA" id="ARBA00010617"/>
    </source>
</evidence>